<keyword evidence="3 10" id="KW-0479">Metal-binding</keyword>
<reference evidence="13 14" key="1">
    <citation type="submission" date="2017-11" db="EMBL/GenBank/DDBJ databases">
        <title>Comparitive Functional Genomics of Dry Heat Resistant strains isolated from the Viking Spacecraft.</title>
        <authorList>
            <person name="Seuylemezian A."/>
            <person name="Cooper K."/>
            <person name="Vaishampayan P."/>
        </authorList>
    </citation>
    <scope>NUCLEOTIDE SEQUENCE [LARGE SCALE GENOMIC DNA]</scope>
    <source>
        <strain evidence="13 14">V1-29</strain>
    </source>
</reference>
<dbReference type="PROSITE" id="PS50936">
    <property type="entry name" value="ENGC_GTPASE"/>
    <property type="match status" value="1"/>
</dbReference>
<dbReference type="PANTHER" id="PTHR32120:SF10">
    <property type="entry name" value="SMALL RIBOSOMAL SUBUNIT BIOGENESIS GTPASE RSGA"/>
    <property type="match status" value="1"/>
</dbReference>
<evidence type="ECO:0000256" key="1">
    <source>
        <dbReference type="ARBA" id="ARBA00022490"/>
    </source>
</evidence>
<keyword evidence="7 10" id="KW-0862">Zinc</keyword>
<keyword evidence="1 10" id="KW-0963">Cytoplasm</keyword>
<keyword evidence="8 10" id="KW-0694">RNA-binding</keyword>
<feature type="binding site" evidence="10">
    <location>
        <position position="307"/>
    </location>
    <ligand>
        <name>Zn(2+)</name>
        <dbReference type="ChEBI" id="CHEBI:29105"/>
    </ligand>
</feature>
<evidence type="ECO:0000256" key="2">
    <source>
        <dbReference type="ARBA" id="ARBA00022517"/>
    </source>
</evidence>
<organism evidence="13 14">
    <name type="scientific">Peribacillus deserti</name>
    <dbReference type="NCBI Taxonomy" id="673318"/>
    <lineage>
        <taxon>Bacteria</taxon>
        <taxon>Bacillati</taxon>
        <taxon>Bacillota</taxon>
        <taxon>Bacilli</taxon>
        <taxon>Bacillales</taxon>
        <taxon>Bacillaceae</taxon>
        <taxon>Peribacillus</taxon>
    </lineage>
</organism>
<proteinExistence type="inferred from homology"/>
<evidence type="ECO:0000256" key="8">
    <source>
        <dbReference type="ARBA" id="ARBA00022884"/>
    </source>
</evidence>
<keyword evidence="9 10" id="KW-0342">GTP-binding</keyword>
<sequence length="357" mass="40418">MLHLLGWDTGFEDQFAKYQEKNLSPARVIRRGNQSYTIFDGKRSLQAKITGKFRHHSNVSKDYPAVGDWIVYETKAHSEIATIHAVLPRKSYFSRKLPISGGRKFKKGVLEGGSTEEQVIAANIDVVLIVSGLDGNFDVRRIERFLTLTYNSGAAPVIVLNKMDLCNKIDEYVEQVRQIAINVPTLVISVEKNKNMDSLLPYLTSGKTIALLGSSGVGKSTLTNYLMGEERQVKQPTSKASGKGKHTTTSAELILHQSGYMIIDTPGLREVQLWGDEEVLKETFQDVTVLFKRCRYSNCRHQTEPGCAIKQAIEDGVLSQSRYESYLKQYDELFRLNRKKKKLDIQLNKKLKQRKNN</sequence>
<evidence type="ECO:0000256" key="6">
    <source>
        <dbReference type="ARBA" id="ARBA00022801"/>
    </source>
</evidence>
<dbReference type="HAMAP" id="MF_01820">
    <property type="entry name" value="GTPase_RsgA"/>
    <property type="match status" value="1"/>
</dbReference>
<dbReference type="GO" id="GO:0042274">
    <property type="term" value="P:ribosomal small subunit biogenesis"/>
    <property type="evidence" value="ECO:0007669"/>
    <property type="project" value="UniProtKB-UniRule"/>
</dbReference>
<dbReference type="InterPro" id="IPR004881">
    <property type="entry name" value="Ribosome_biogen_GTPase_RsgA"/>
</dbReference>
<name>A0A2N5M9Y6_9BACI</name>
<dbReference type="OrthoDB" id="9809485at2"/>
<evidence type="ECO:0000256" key="5">
    <source>
        <dbReference type="ARBA" id="ARBA00022741"/>
    </source>
</evidence>
<gene>
    <name evidence="10 13" type="primary">rsgA</name>
    <name evidence="13" type="ORF">CUU66_03985</name>
</gene>
<dbReference type="SUPFAM" id="SSF52540">
    <property type="entry name" value="P-loop containing nucleoside triphosphate hydrolases"/>
    <property type="match status" value="1"/>
</dbReference>
<dbReference type="Pfam" id="PF03193">
    <property type="entry name" value="RsgA_GTPase"/>
    <property type="match status" value="1"/>
</dbReference>
<keyword evidence="4 10" id="KW-0699">rRNA-binding</keyword>
<comment type="function">
    <text evidence="10">One of several proteins that assist in the late maturation steps of the functional core of the 30S ribosomal subunit. Helps release RbfA from mature subunits. May play a role in the assembly of ribosomal proteins into the subunit. Circularly permuted GTPase that catalyzes slow GTP hydrolysis, GTPase activity is stimulated by the 30S ribosomal subunit.</text>
</comment>
<keyword evidence="5 10" id="KW-0547">Nucleotide-binding</keyword>
<dbReference type="InterPro" id="IPR010914">
    <property type="entry name" value="RsgA_GTPase_dom"/>
</dbReference>
<dbReference type="NCBIfam" id="TIGR00157">
    <property type="entry name" value="ribosome small subunit-dependent GTPase A"/>
    <property type="match status" value="1"/>
</dbReference>
<dbReference type="Gene3D" id="1.10.40.50">
    <property type="entry name" value="Probable gtpase engc, domain 3"/>
    <property type="match status" value="1"/>
</dbReference>
<dbReference type="GO" id="GO:0046872">
    <property type="term" value="F:metal ion binding"/>
    <property type="evidence" value="ECO:0007669"/>
    <property type="project" value="UniProtKB-KW"/>
</dbReference>
<evidence type="ECO:0000259" key="12">
    <source>
        <dbReference type="PROSITE" id="PS51721"/>
    </source>
</evidence>
<dbReference type="GO" id="GO:0019843">
    <property type="term" value="F:rRNA binding"/>
    <property type="evidence" value="ECO:0007669"/>
    <property type="project" value="UniProtKB-KW"/>
</dbReference>
<dbReference type="InterPro" id="IPR030378">
    <property type="entry name" value="G_CP_dom"/>
</dbReference>
<feature type="binding site" evidence="10">
    <location>
        <begin position="213"/>
        <end position="221"/>
    </location>
    <ligand>
        <name>GTP</name>
        <dbReference type="ChEBI" id="CHEBI:37565"/>
    </ligand>
</feature>
<evidence type="ECO:0000256" key="3">
    <source>
        <dbReference type="ARBA" id="ARBA00022723"/>
    </source>
</evidence>
<dbReference type="CDD" id="cd01854">
    <property type="entry name" value="YjeQ_EngC"/>
    <property type="match status" value="1"/>
</dbReference>
<dbReference type="Proteomes" id="UP000234748">
    <property type="component" value="Unassembled WGS sequence"/>
</dbReference>
<feature type="binding site" evidence="10">
    <location>
        <position position="301"/>
    </location>
    <ligand>
        <name>Zn(2+)</name>
        <dbReference type="ChEBI" id="CHEBI:29105"/>
    </ligand>
</feature>
<dbReference type="AlphaFoldDB" id="A0A2N5M9Y6"/>
<accession>A0A2N5M9Y6</accession>
<comment type="subunit">
    <text evidence="10">Monomer. Associates with 30S ribosomal subunit, binds 16S rRNA.</text>
</comment>
<dbReference type="InterPro" id="IPR027417">
    <property type="entry name" value="P-loop_NTPase"/>
</dbReference>
<comment type="similarity">
    <text evidence="10">Belongs to the TRAFAC class YlqF/YawG GTPase family. RsgA subfamily.</text>
</comment>
<dbReference type="PROSITE" id="PS51721">
    <property type="entry name" value="G_CP"/>
    <property type="match status" value="1"/>
</dbReference>
<dbReference type="GO" id="GO:0003924">
    <property type="term" value="F:GTPase activity"/>
    <property type="evidence" value="ECO:0007669"/>
    <property type="project" value="UniProtKB-UniRule"/>
</dbReference>
<comment type="caution">
    <text evidence="13">The sequence shown here is derived from an EMBL/GenBank/DDBJ whole genome shotgun (WGS) entry which is preliminary data.</text>
</comment>
<dbReference type="RefSeq" id="WP_101640385.1">
    <property type="nucleotide sequence ID" value="NZ_PGUY01000012.1"/>
</dbReference>
<feature type="binding site" evidence="10">
    <location>
        <position position="294"/>
    </location>
    <ligand>
        <name>Zn(2+)</name>
        <dbReference type="ChEBI" id="CHEBI:29105"/>
    </ligand>
</feature>
<keyword evidence="14" id="KW-1185">Reference proteome</keyword>
<dbReference type="GO" id="GO:0005737">
    <property type="term" value="C:cytoplasm"/>
    <property type="evidence" value="ECO:0007669"/>
    <property type="project" value="UniProtKB-SubCell"/>
</dbReference>
<dbReference type="GO" id="GO:0005525">
    <property type="term" value="F:GTP binding"/>
    <property type="evidence" value="ECO:0007669"/>
    <property type="project" value="UniProtKB-UniRule"/>
</dbReference>
<feature type="binding site" evidence="10">
    <location>
        <begin position="161"/>
        <end position="164"/>
    </location>
    <ligand>
        <name>GTP</name>
        <dbReference type="ChEBI" id="CHEBI:37565"/>
    </ligand>
</feature>
<dbReference type="PANTHER" id="PTHR32120">
    <property type="entry name" value="SMALL RIBOSOMAL SUBUNIT BIOGENESIS GTPASE RSGA"/>
    <property type="match status" value="1"/>
</dbReference>
<comment type="cofactor">
    <cofactor evidence="10">
        <name>Zn(2+)</name>
        <dbReference type="ChEBI" id="CHEBI:29105"/>
    </cofactor>
    <text evidence="10">Binds 1 zinc ion per subunit.</text>
</comment>
<evidence type="ECO:0000256" key="4">
    <source>
        <dbReference type="ARBA" id="ARBA00022730"/>
    </source>
</evidence>
<keyword evidence="2 10" id="KW-0690">Ribosome biogenesis</keyword>
<feature type="binding site" evidence="10">
    <location>
        <position position="299"/>
    </location>
    <ligand>
        <name>Zn(2+)</name>
        <dbReference type="ChEBI" id="CHEBI:29105"/>
    </ligand>
</feature>
<protein>
    <recommendedName>
        <fullName evidence="10">Small ribosomal subunit biogenesis GTPase RsgA</fullName>
        <ecNumber evidence="10">3.6.1.-</ecNumber>
    </recommendedName>
</protein>
<comment type="subcellular location">
    <subcellularLocation>
        <location evidence="10">Cytoplasm</location>
    </subcellularLocation>
</comment>
<feature type="domain" description="CP-type G" evidence="12">
    <location>
        <begin position="113"/>
        <end position="271"/>
    </location>
</feature>
<evidence type="ECO:0000256" key="10">
    <source>
        <dbReference type="HAMAP-Rule" id="MF_01820"/>
    </source>
</evidence>
<dbReference type="EC" id="3.6.1.-" evidence="10"/>
<evidence type="ECO:0000259" key="11">
    <source>
        <dbReference type="PROSITE" id="PS50936"/>
    </source>
</evidence>
<evidence type="ECO:0000256" key="7">
    <source>
        <dbReference type="ARBA" id="ARBA00022833"/>
    </source>
</evidence>
<feature type="domain" description="EngC GTPase" evidence="11">
    <location>
        <begin position="122"/>
        <end position="269"/>
    </location>
</feature>
<evidence type="ECO:0000313" key="13">
    <source>
        <dbReference type="EMBL" id="PLT31125.1"/>
    </source>
</evidence>
<evidence type="ECO:0000256" key="9">
    <source>
        <dbReference type="ARBA" id="ARBA00023134"/>
    </source>
</evidence>
<evidence type="ECO:0000313" key="14">
    <source>
        <dbReference type="Proteomes" id="UP000234748"/>
    </source>
</evidence>
<dbReference type="Gene3D" id="3.40.50.300">
    <property type="entry name" value="P-loop containing nucleotide triphosphate hydrolases"/>
    <property type="match status" value="1"/>
</dbReference>
<keyword evidence="6 10" id="KW-0378">Hydrolase</keyword>
<dbReference type="EMBL" id="PGUY01000012">
    <property type="protein sequence ID" value="PLT31125.1"/>
    <property type="molecule type" value="Genomic_DNA"/>
</dbReference>